<dbReference type="Proteomes" id="UP000467132">
    <property type="component" value="Unassembled WGS sequence"/>
</dbReference>
<accession>A0A845QU73</accession>
<dbReference type="AlphaFoldDB" id="A0A845QU73"/>
<name>A0A845QU73_9CLOT</name>
<dbReference type="EMBL" id="QXXA01000004">
    <property type="protein sequence ID" value="NBI05781.1"/>
    <property type="molecule type" value="Genomic_DNA"/>
</dbReference>
<keyword evidence="2" id="KW-1185">Reference proteome</keyword>
<reference evidence="1 2" key="1">
    <citation type="submission" date="2018-08" db="EMBL/GenBank/DDBJ databases">
        <title>Murine metabolic-syndrome-specific gut microbial biobank.</title>
        <authorList>
            <person name="Liu C."/>
        </authorList>
    </citation>
    <scope>NUCLEOTIDE SEQUENCE [LARGE SCALE GENOMIC DNA]</scope>
    <source>
        <strain evidence="1 2">583</strain>
    </source>
</reference>
<gene>
    <name evidence="1" type="ORF">D3Z33_02790</name>
</gene>
<sequence length="75" mass="8932">MDQKQLKLLKKKYNKALARFNKMEKWCETASPEEQQKHYPNVINVINDCSHLLNEIKKYDNKVSSNEVIYGFKEV</sequence>
<evidence type="ECO:0000313" key="1">
    <source>
        <dbReference type="EMBL" id="NBI05781.1"/>
    </source>
</evidence>
<dbReference type="RefSeq" id="WP_201750415.1">
    <property type="nucleotide sequence ID" value="NZ_QXXA01000004.1"/>
</dbReference>
<evidence type="ECO:0000313" key="2">
    <source>
        <dbReference type="Proteomes" id="UP000467132"/>
    </source>
</evidence>
<organism evidence="1 2">
    <name type="scientific">Senegalia massiliensis</name>
    <dbReference type="NCBI Taxonomy" id="1720316"/>
    <lineage>
        <taxon>Bacteria</taxon>
        <taxon>Bacillati</taxon>
        <taxon>Bacillota</taxon>
        <taxon>Clostridia</taxon>
        <taxon>Eubacteriales</taxon>
        <taxon>Clostridiaceae</taxon>
        <taxon>Senegalia</taxon>
    </lineage>
</organism>
<protein>
    <submittedName>
        <fullName evidence="1">Uncharacterized protein</fullName>
    </submittedName>
</protein>
<comment type="caution">
    <text evidence="1">The sequence shown here is derived from an EMBL/GenBank/DDBJ whole genome shotgun (WGS) entry which is preliminary data.</text>
</comment>
<proteinExistence type="predicted"/>